<evidence type="ECO:0000259" key="12">
    <source>
        <dbReference type="Pfam" id="PF04690"/>
    </source>
</evidence>
<dbReference type="GO" id="GO:0008270">
    <property type="term" value="F:zinc ion binding"/>
    <property type="evidence" value="ECO:0007669"/>
    <property type="project" value="UniProtKB-KW"/>
</dbReference>
<dbReference type="GO" id="GO:0010582">
    <property type="term" value="P:floral meristem determinacy"/>
    <property type="evidence" value="ECO:0007669"/>
    <property type="project" value="TreeGrafter"/>
</dbReference>
<dbReference type="InterPro" id="IPR056775">
    <property type="entry name" value="YABBY_C"/>
</dbReference>
<dbReference type="Pfam" id="PF04690">
    <property type="entry name" value="YABBY"/>
    <property type="match status" value="1"/>
</dbReference>
<dbReference type="FunFam" id="1.10.30.10:FF:000039">
    <property type="entry name" value="protein CRABS CLAW isoform X3"/>
    <property type="match status" value="1"/>
</dbReference>
<feature type="domain" description="YABBY N-terminal" evidence="13">
    <location>
        <begin position="7"/>
        <end position="49"/>
    </location>
</feature>
<accession>A0A4V4H7M6</accession>
<evidence type="ECO:0000259" key="13">
    <source>
        <dbReference type="Pfam" id="PF24868"/>
    </source>
</evidence>
<dbReference type="PANTHER" id="PTHR31675">
    <property type="entry name" value="PROTEIN YABBY 6-RELATED"/>
    <property type="match status" value="1"/>
</dbReference>
<dbReference type="AlphaFoldDB" id="A0A4V4H7M6"/>
<name>A0A4V4H7M6_MUSBA</name>
<keyword evidence="5" id="KW-0863">Zinc-finger</keyword>
<evidence type="ECO:0000256" key="3">
    <source>
        <dbReference type="ARBA" id="ARBA00022473"/>
    </source>
</evidence>
<dbReference type="InterPro" id="IPR036910">
    <property type="entry name" value="HMG_box_dom_sf"/>
</dbReference>
<reference evidence="14 15" key="1">
    <citation type="journal article" date="2019" name="Nat. Plants">
        <title>Genome sequencing of Musa balbisiana reveals subgenome evolution and function divergence in polyploid bananas.</title>
        <authorList>
            <person name="Yao X."/>
        </authorList>
    </citation>
    <scope>NUCLEOTIDE SEQUENCE [LARGE SCALE GENOMIC DNA]</scope>
    <source>
        <strain evidence="15">cv. DH-PKW</strain>
        <tissue evidence="14">Leaves</tissue>
    </source>
</reference>
<dbReference type="Gene3D" id="1.10.30.10">
    <property type="entry name" value="High mobility group box domain"/>
    <property type="match status" value="1"/>
</dbReference>
<dbReference type="Pfam" id="PF24868">
    <property type="entry name" value="YABBY_N"/>
    <property type="match status" value="1"/>
</dbReference>
<keyword evidence="10" id="KW-0539">Nucleus</keyword>
<dbReference type="GO" id="GO:0003677">
    <property type="term" value="F:DNA binding"/>
    <property type="evidence" value="ECO:0007669"/>
    <property type="project" value="UniProtKB-KW"/>
</dbReference>
<evidence type="ECO:0000313" key="15">
    <source>
        <dbReference type="Proteomes" id="UP000317650"/>
    </source>
</evidence>
<evidence type="ECO:0000256" key="7">
    <source>
        <dbReference type="ARBA" id="ARBA00022833"/>
    </source>
</evidence>
<evidence type="ECO:0000256" key="1">
    <source>
        <dbReference type="ARBA" id="ARBA00004123"/>
    </source>
</evidence>
<comment type="similarity">
    <text evidence="2">Belongs to the YABBY family.</text>
</comment>
<keyword evidence="3" id="KW-0217">Developmental protein</keyword>
<dbReference type="GO" id="GO:0048366">
    <property type="term" value="P:leaf development"/>
    <property type="evidence" value="ECO:0007669"/>
    <property type="project" value="TreeGrafter"/>
</dbReference>
<organism evidence="14 15">
    <name type="scientific">Musa balbisiana</name>
    <name type="common">Banana</name>
    <dbReference type="NCBI Taxonomy" id="52838"/>
    <lineage>
        <taxon>Eukaryota</taxon>
        <taxon>Viridiplantae</taxon>
        <taxon>Streptophyta</taxon>
        <taxon>Embryophyta</taxon>
        <taxon>Tracheophyta</taxon>
        <taxon>Spermatophyta</taxon>
        <taxon>Magnoliopsida</taxon>
        <taxon>Liliopsida</taxon>
        <taxon>Zingiberales</taxon>
        <taxon>Musaceae</taxon>
        <taxon>Musa</taxon>
    </lineage>
</organism>
<evidence type="ECO:0000256" key="6">
    <source>
        <dbReference type="ARBA" id="ARBA00022782"/>
    </source>
</evidence>
<dbReference type="GO" id="GO:0005634">
    <property type="term" value="C:nucleus"/>
    <property type="evidence" value="ECO:0007669"/>
    <property type="project" value="UniProtKB-SubCell"/>
</dbReference>
<proteinExistence type="inferred from homology"/>
<dbReference type="PANTHER" id="PTHR31675:SF1">
    <property type="entry name" value="PROTEIN CRABS CLAW"/>
    <property type="match status" value="1"/>
</dbReference>
<evidence type="ECO:0000256" key="4">
    <source>
        <dbReference type="ARBA" id="ARBA00022723"/>
    </source>
</evidence>
<dbReference type="GO" id="GO:0003002">
    <property type="term" value="P:regionalization"/>
    <property type="evidence" value="ECO:0007669"/>
    <property type="project" value="UniProtKB-ARBA"/>
</dbReference>
<keyword evidence="15" id="KW-1185">Reference proteome</keyword>
<keyword evidence="4" id="KW-0479">Metal-binding</keyword>
<evidence type="ECO:0000256" key="9">
    <source>
        <dbReference type="ARBA" id="ARBA00023125"/>
    </source>
</evidence>
<keyword evidence="9" id="KW-0238">DNA-binding</keyword>
<sequence>MDYLVSPTEHICYVRCSYCNTVLKVGVPSKRLIDTVTVRCGHCDHLSFLCPSDHQMALQETCTDYIRGIPLSLPPPPPPSSSSLREQIIQKPPFVTKPPEKKHRMPSAYNRFMREEIQRIKAAKPDIPHREAFSKASKNWARCDPRRSTSVSISGTKSKPASVPQVKIKESSCPIMESSSIYKQMEQKE</sequence>
<evidence type="ECO:0000256" key="10">
    <source>
        <dbReference type="ARBA" id="ARBA00023242"/>
    </source>
</evidence>
<keyword evidence="8" id="KW-0287">Flowering</keyword>
<dbReference type="CDD" id="cd00084">
    <property type="entry name" value="HMG-box_SF"/>
    <property type="match status" value="1"/>
</dbReference>
<gene>
    <name evidence="14" type="ORF">C4D60_Mb01t27370</name>
</gene>
<evidence type="ECO:0000256" key="11">
    <source>
        <dbReference type="SAM" id="MobiDB-lite"/>
    </source>
</evidence>
<dbReference type="Proteomes" id="UP000317650">
    <property type="component" value="Chromosome 1"/>
</dbReference>
<dbReference type="InterPro" id="IPR056776">
    <property type="entry name" value="YABBY_N"/>
</dbReference>
<comment type="subcellular location">
    <subcellularLocation>
        <location evidence="1">Nucleus</location>
    </subcellularLocation>
</comment>
<protein>
    <submittedName>
        <fullName evidence="14">Uncharacterized protein</fullName>
    </submittedName>
</protein>
<feature type="domain" description="YABBY protein C-terminal" evidence="12">
    <location>
        <begin position="86"/>
        <end position="144"/>
    </location>
</feature>
<feature type="region of interest" description="Disordered" evidence="11">
    <location>
        <begin position="138"/>
        <end position="170"/>
    </location>
</feature>
<comment type="caution">
    <text evidence="14">The sequence shown here is derived from an EMBL/GenBank/DDBJ whole genome shotgun (WGS) entry which is preliminary data.</text>
</comment>
<dbReference type="SUPFAM" id="SSF47095">
    <property type="entry name" value="HMG-box"/>
    <property type="match status" value="1"/>
</dbReference>
<evidence type="ECO:0000256" key="5">
    <source>
        <dbReference type="ARBA" id="ARBA00022771"/>
    </source>
</evidence>
<evidence type="ECO:0000313" key="14">
    <source>
        <dbReference type="EMBL" id="THU64525.1"/>
    </source>
</evidence>
<keyword evidence="6" id="KW-0221">Differentiation</keyword>
<evidence type="ECO:0000256" key="8">
    <source>
        <dbReference type="ARBA" id="ARBA00023089"/>
    </source>
</evidence>
<feature type="compositionally biased region" description="Polar residues" evidence="11">
    <location>
        <begin position="148"/>
        <end position="159"/>
    </location>
</feature>
<dbReference type="GO" id="GO:0045165">
    <property type="term" value="P:cell fate commitment"/>
    <property type="evidence" value="ECO:0007669"/>
    <property type="project" value="TreeGrafter"/>
</dbReference>
<dbReference type="EMBL" id="PYDT01000004">
    <property type="protein sequence ID" value="THU64525.1"/>
    <property type="molecule type" value="Genomic_DNA"/>
</dbReference>
<keyword evidence="7" id="KW-0862">Zinc</keyword>
<dbReference type="GO" id="GO:0048479">
    <property type="term" value="P:style development"/>
    <property type="evidence" value="ECO:0007669"/>
    <property type="project" value="TreeGrafter"/>
</dbReference>
<evidence type="ECO:0000256" key="2">
    <source>
        <dbReference type="ARBA" id="ARBA00010325"/>
    </source>
</evidence>
<dbReference type="InterPro" id="IPR006780">
    <property type="entry name" value="YABBY"/>
</dbReference>